<proteinExistence type="inferred from homology"/>
<dbReference type="GO" id="GO:0004139">
    <property type="term" value="F:deoxyribose-phosphate aldolase activity"/>
    <property type="evidence" value="ECO:0007669"/>
    <property type="project" value="UniProtKB-EC"/>
</dbReference>
<keyword evidence="3" id="KW-0963">Cytoplasm</keyword>
<evidence type="ECO:0000256" key="2">
    <source>
        <dbReference type="ARBA" id="ARBA00012515"/>
    </source>
</evidence>
<organism evidence="10 11">
    <name type="scientific">Penicillium angulare</name>
    <dbReference type="NCBI Taxonomy" id="116970"/>
    <lineage>
        <taxon>Eukaryota</taxon>
        <taxon>Fungi</taxon>
        <taxon>Dikarya</taxon>
        <taxon>Ascomycota</taxon>
        <taxon>Pezizomycotina</taxon>
        <taxon>Eurotiomycetes</taxon>
        <taxon>Eurotiomycetidae</taxon>
        <taxon>Eurotiales</taxon>
        <taxon>Aspergillaceae</taxon>
        <taxon>Penicillium</taxon>
    </lineage>
</organism>
<dbReference type="SUPFAM" id="SSF51569">
    <property type="entry name" value="Aldolase"/>
    <property type="match status" value="1"/>
</dbReference>
<keyword evidence="4" id="KW-0456">Lyase</keyword>
<reference evidence="10" key="2">
    <citation type="journal article" date="2023" name="IMA Fungus">
        <title>Comparative genomic study of the Penicillium genus elucidates a diverse pangenome and 15 lateral gene transfer events.</title>
        <authorList>
            <person name="Petersen C."/>
            <person name="Sorensen T."/>
            <person name="Nielsen M.R."/>
            <person name="Sondergaard T.E."/>
            <person name="Sorensen J.L."/>
            <person name="Fitzpatrick D.A."/>
            <person name="Frisvad J.C."/>
            <person name="Nielsen K.L."/>
        </authorList>
    </citation>
    <scope>NUCLEOTIDE SEQUENCE</scope>
    <source>
        <strain evidence="10">IBT 30069</strain>
    </source>
</reference>
<evidence type="ECO:0000313" key="11">
    <source>
        <dbReference type="Proteomes" id="UP001149165"/>
    </source>
</evidence>
<dbReference type="AlphaFoldDB" id="A0A9W9KS80"/>
<sequence>MSSQKPPTTYFSNGRALSSVPFTVRLTRFFEGVYVFLGLYFVSLFSLDPYVAAQNSQFNIHRPKTSNRSAGGGSSSSYGPGGGGGGGGGGGPGGPGRRIGRVDDIRGPECRSCQEPSMSTVPASDAEWAALISNQQTRIPDRSLSQPQIPLNIPRLIDHTLLAEPTEPEKIDKLCAEAKEHGFATVCVRPNYVARAAANLKDAPNTVVASVVGFPEGTHDSSRKAKEAKKAVEDGASELDMVINYPILKDGGYTAVYNDIMAVRRAAPPPTKLKAILETSQLDRDQIIAATIIACTAEVDYVKTSTGFRGEGADVQDVKVMHLVAELCFNGTCQIKASGGIKSAGDCLRMIKAGAMRIGTSSGVKIMQEVDEGELLEQGASHAVS</sequence>
<keyword evidence="11" id="KW-1185">Reference proteome</keyword>
<dbReference type="PANTHER" id="PTHR10889">
    <property type="entry name" value="DEOXYRIBOSE-PHOSPHATE ALDOLASE"/>
    <property type="match status" value="1"/>
</dbReference>
<dbReference type="Proteomes" id="UP001149165">
    <property type="component" value="Unassembled WGS sequence"/>
</dbReference>
<comment type="caution">
    <text evidence="10">The sequence shown here is derived from an EMBL/GenBank/DDBJ whole genome shotgun (WGS) entry which is preliminary data.</text>
</comment>
<keyword evidence="9" id="KW-0812">Transmembrane</keyword>
<dbReference type="EMBL" id="JAPQKH010000001">
    <property type="protein sequence ID" value="KAJ5116195.1"/>
    <property type="molecule type" value="Genomic_DNA"/>
</dbReference>
<accession>A0A9W9KS80</accession>
<reference evidence="10" key="1">
    <citation type="submission" date="2022-11" db="EMBL/GenBank/DDBJ databases">
        <authorList>
            <person name="Petersen C."/>
        </authorList>
    </citation>
    <scope>NUCLEOTIDE SEQUENCE</scope>
    <source>
        <strain evidence="10">IBT 30069</strain>
    </source>
</reference>
<gene>
    <name evidence="10" type="ORF">N7456_000543</name>
</gene>
<comment type="catalytic activity">
    <reaction evidence="7">
        <text>2-deoxy-D-ribose 5-phosphate = D-glyceraldehyde 3-phosphate + acetaldehyde</text>
        <dbReference type="Rhea" id="RHEA:12821"/>
        <dbReference type="ChEBI" id="CHEBI:15343"/>
        <dbReference type="ChEBI" id="CHEBI:59776"/>
        <dbReference type="ChEBI" id="CHEBI:62877"/>
        <dbReference type="EC" id="4.1.2.4"/>
    </reaction>
</comment>
<feature type="transmembrane region" description="Helical" evidence="9">
    <location>
        <begin position="33"/>
        <end position="53"/>
    </location>
</feature>
<evidence type="ECO:0000256" key="9">
    <source>
        <dbReference type="SAM" id="Phobius"/>
    </source>
</evidence>
<evidence type="ECO:0000256" key="1">
    <source>
        <dbReference type="ARBA" id="ARBA00010936"/>
    </source>
</evidence>
<dbReference type="SMART" id="SM01133">
    <property type="entry name" value="DeoC"/>
    <property type="match status" value="1"/>
</dbReference>
<evidence type="ECO:0000313" key="10">
    <source>
        <dbReference type="EMBL" id="KAJ5116195.1"/>
    </source>
</evidence>
<dbReference type="GO" id="GO:0016052">
    <property type="term" value="P:carbohydrate catabolic process"/>
    <property type="evidence" value="ECO:0007669"/>
    <property type="project" value="TreeGrafter"/>
</dbReference>
<feature type="region of interest" description="Disordered" evidence="8">
    <location>
        <begin position="62"/>
        <end position="119"/>
    </location>
</feature>
<feature type="compositionally biased region" description="Basic and acidic residues" evidence="8">
    <location>
        <begin position="100"/>
        <end position="109"/>
    </location>
</feature>
<protein>
    <recommendedName>
        <fullName evidence="2">deoxyribose-phosphate aldolase</fullName>
        <ecNumber evidence="2">4.1.2.4</ecNumber>
    </recommendedName>
    <alternativeName>
        <fullName evidence="6">2-deoxy-D-ribose 5-phosphate aldolase</fullName>
    </alternativeName>
</protein>
<dbReference type="InterPro" id="IPR028581">
    <property type="entry name" value="DeoC_typeI"/>
</dbReference>
<evidence type="ECO:0000256" key="4">
    <source>
        <dbReference type="ARBA" id="ARBA00023239"/>
    </source>
</evidence>
<dbReference type="PANTHER" id="PTHR10889:SF1">
    <property type="entry name" value="DEOXYRIBOSE-PHOSPHATE ALDOLASE"/>
    <property type="match status" value="1"/>
</dbReference>
<keyword evidence="5" id="KW-0704">Schiff base</keyword>
<evidence type="ECO:0000256" key="8">
    <source>
        <dbReference type="SAM" id="MobiDB-lite"/>
    </source>
</evidence>
<evidence type="ECO:0000256" key="5">
    <source>
        <dbReference type="ARBA" id="ARBA00023270"/>
    </source>
</evidence>
<keyword evidence="9" id="KW-1133">Transmembrane helix</keyword>
<comment type="similarity">
    <text evidence="1">Belongs to the DeoC/FbaB aldolase family. DeoC type 1 subfamily.</text>
</comment>
<dbReference type="InterPro" id="IPR013785">
    <property type="entry name" value="Aldolase_TIM"/>
</dbReference>
<dbReference type="EC" id="4.1.2.4" evidence="2"/>
<dbReference type="NCBIfam" id="TIGR00126">
    <property type="entry name" value="deoC"/>
    <property type="match status" value="1"/>
</dbReference>
<dbReference type="Gene3D" id="3.20.20.70">
    <property type="entry name" value="Aldolase class I"/>
    <property type="match status" value="1"/>
</dbReference>
<dbReference type="OrthoDB" id="70823at2759"/>
<dbReference type="InterPro" id="IPR002915">
    <property type="entry name" value="DeoC/FbaB/LacD_aldolase"/>
</dbReference>
<dbReference type="GO" id="GO:0005737">
    <property type="term" value="C:cytoplasm"/>
    <property type="evidence" value="ECO:0007669"/>
    <property type="project" value="InterPro"/>
</dbReference>
<evidence type="ECO:0000256" key="6">
    <source>
        <dbReference type="ARBA" id="ARBA00032755"/>
    </source>
</evidence>
<dbReference type="FunFam" id="3.20.20.70:FF:000044">
    <property type="entry name" value="Deoxyribose-phosphate aldolase"/>
    <property type="match status" value="1"/>
</dbReference>
<feature type="compositionally biased region" description="Gly residues" evidence="8">
    <location>
        <begin position="70"/>
        <end position="97"/>
    </location>
</feature>
<evidence type="ECO:0000256" key="3">
    <source>
        <dbReference type="ARBA" id="ARBA00022490"/>
    </source>
</evidence>
<keyword evidence="9" id="KW-0472">Membrane</keyword>
<dbReference type="HAMAP" id="MF_00114">
    <property type="entry name" value="DeoC_type1"/>
    <property type="match status" value="1"/>
</dbReference>
<name>A0A9W9KS80_9EURO</name>
<evidence type="ECO:0000256" key="7">
    <source>
        <dbReference type="ARBA" id="ARBA00048791"/>
    </source>
</evidence>
<dbReference type="InterPro" id="IPR011343">
    <property type="entry name" value="DeoC"/>
</dbReference>
<dbReference type="GO" id="GO:0009264">
    <property type="term" value="P:deoxyribonucleotide catabolic process"/>
    <property type="evidence" value="ECO:0007669"/>
    <property type="project" value="InterPro"/>
</dbReference>
<dbReference type="Pfam" id="PF01791">
    <property type="entry name" value="DeoC"/>
    <property type="match status" value="1"/>
</dbReference>
<dbReference type="CDD" id="cd00959">
    <property type="entry name" value="DeoC"/>
    <property type="match status" value="1"/>
</dbReference>